<dbReference type="InterPro" id="IPR036412">
    <property type="entry name" value="HAD-like_sf"/>
</dbReference>
<dbReference type="InParanoid" id="A0A078B2A2"/>
<keyword evidence="2" id="KW-0418">Kinase</keyword>
<dbReference type="PANTHER" id="PTHR12083">
    <property type="entry name" value="BIFUNCTIONAL POLYNUCLEOTIDE PHOSPHATASE/KINASE"/>
    <property type="match status" value="1"/>
</dbReference>
<dbReference type="AlphaFoldDB" id="A0A078B2A2"/>
<dbReference type="InterPro" id="IPR013954">
    <property type="entry name" value="PNK3P"/>
</dbReference>
<proteinExistence type="predicted"/>
<evidence type="ECO:0000313" key="2">
    <source>
        <dbReference type="EMBL" id="CDW87593.1"/>
    </source>
</evidence>
<gene>
    <name evidence="2" type="primary">Contig947.g1037</name>
    <name evidence="2" type="ORF">STYLEM_16699</name>
</gene>
<evidence type="ECO:0000313" key="3">
    <source>
        <dbReference type="Proteomes" id="UP000039865"/>
    </source>
</evidence>
<dbReference type="PANTHER" id="PTHR12083:SF9">
    <property type="entry name" value="BIFUNCTIONAL POLYNUCLEOTIDE PHOSPHATASE_KINASE"/>
    <property type="match status" value="1"/>
</dbReference>
<keyword evidence="1" id="KW-0812">Transmembrane</keyword>
<dbReference type="Gene3D" id="3.40.50.1000">
    <property type="entry name" value="HAD superfamily/HAD-like"/>
    <property type="match status" value="1"/>
</dbReference>
<name>A0A078B2A2_STYLE</name>
<dbReference type="Proteomes" id="UP000039865">
    <property type="component" value="Unassembled WGS sequence"/>
</dbReference>
<dbReference type="InterPro" id="IPR023214">
    <property type="entry name" value="HAD_sf"/>
</dbReference>
<dbReference type="EMBL" id="CCKQ01015756">
    <property type="protein sequence ID" value="CDW87593.1"/>
    <property type="molecule type" value="Genomic_DNA"/>
</dbReference>
<keyword evidence="1" id="KW-0472">Membrane</keyword>
<keyword evidence="3" id="KW-1185">Reference proteome</keyword>
<protein>
    <submittedName>
        <fullName evidence="2">Bifunctional polynucleotide phosphatase kinase-like</fullName>
    </submittedName>
</protein>
<keyword evidence="2" id="KW-0808">Transferase</keyword>
<dbReference type="GO" id="GO:0046404">
    <property type="term" value="F:ATP-dependent polydeoxyribonucleotide 5'-hydroxyl-kinase activity"/>
    <property type="evidence" value="ECO:0007669"/>
    <property type="project" value="TreeGrafter"/>
</dbReference>
<dbReference type="Pfam" id="PF08645">
    <property type="entry name" value="PNK3P"/>
    <property type="match status" value="1"/>
</dbReference>
<dbReference type="OrthoDB" id="5871952at2759"/>
<sequence>MQSPIKVNKRSDDEVKDLFVYLKETVIHMNLSDNHQKTNQQIKQSKLKIAALDLVLSPHFLISLQDSTLIQTISQEQFAKNENDWKYMFKNVPSKLRKLHQDGFKLVIFTQQMGIQKGILTPINFAKKALNIQKDVRHFIFYSEISWIYLWNSLSALILISIVNLL</sequence>
<reference evidence="2 3" key="1">
    <citation type="submission" date="2014-06" db="EMBL/GenBank/DDBJ databases">
        <authorList>
            <person name="Swart Estienne"/>
        </authorList>
    </citation>
    <scope>NUCLEOTIDE SEQUENCE [LARGE SCALE GENOMIC DNA]</scope>
    <source>
        <strain evidence="2 3">130c</strain>
    </source>
</reference>
<feature type="transmembrane region" description="Helical" evidence="1">
    <location>
        <begin position="147"/>
        <end position="165"/>
    </location>
</feature>
<evidence type="ECO:0000256" key="1">
    <source>
        <dbReference type="SAM" id="Phobius"/>
    </source>
</evidence>
<keyword evidence="1" id="KW-1133">Transmembrane helix</keyword>
<accession>A0A078B2A2</accession>
<organism evidence="2 3">
    <name type="scientific">Stylonychia lemnae</name>
    <name type="common">Ciliate</name>
    <dbReference type="NCBI Taxonomy" id="5949"/>
    <lineage>
        <taxon>Eukaryota</taxon>
        <taxon>Sar</taxon>
        <taxon>Alveolata</taxon>
        <taxon>Ciliophora</taxon>
        <taxon>Intramacronucleata</taxon>
        <taxon>Spirotrichea</taxon>
        <taxon>Stichotrichia</taxon>
        <taxon>Sporadotrichida</taxon>
        <taxon>Oxytrichidae</taxon>
        <taxon>Stylonychinae</taxon>
        <taxon>Stylonychia</taxon>
    </lineage>
</organism>
<dbReference type="GO" id="GO:0006281">
    <property type="term" value="P:DNA repair"/>
    <property type="evidence" value="ECO:0007669"/>
    <property type="project" value="TreeGrafter"/>
</dbReference>
<dbReference type="SUPFAM" id="SSF56784">
    <property type="entry name" value="HAD-like"/>
    <property type="match status" value="1"/>
</dbReference>
<dbReference type="GO" id="GO:0046403">
    <property type="term" value="F:polynucleotide 3'-phosphatase activity"/>
    <property type="evidence" value="ECO:0007669"/>
    <property type="project" value="TreeGrafter"/>
</dbReference>
<dbReference type="GO" id="GO:0003690">
    <property type="term" value="F:double-stranded DNA binding"/>
    <property type="evidence" value="ECO:0007669"/>
    <property type="project" value="TreeGrafter"/>
</dbReference>